<reference evidence="10 11" key="1">
    <citation type="submission" date="2019-11" db="EMBL/GenBank/DDBJ databases">
        <title>Whole-genome sequence of a Rhodoblastus acidophilus DSM 142.</title>
        <authorList>
            <person name="Kyndt J.A."/>
            <person name="Meyer T.E."/>
        </authorList>
    </citation>
    <scope>NUCLEOTIDE SEQUENCE [LARGE SCALE GENOMIC DNA]</scope>
    <source>
        <strain evidence="10 11">DSM 142</strain>
    </source>
</reference>
<dbReference type="EMBL" id="WNKS01000002">
    <property type="protein sequence ID" value="MTV30108.1"/>
    <property type="molecule type" value="Genomic_DNA"/>
</dbReference>
<dbReference type="PANTHER" id="PTHR35529:SF1">
    <property type="entry name" value="MANGANESE EFFLUX PUMP MNTP-RELATED"/>
    <property type="match status" value="1"/>
</dbReference>
<comment type="similarity">
    <text evidence="8">Belongs to the MntP (TC 9.B.29) family.</text>
</comment>
<evidence type="ECO:0000256" key="4">
    <source>
        <dbReference type="ARBA" id="ARBA00022989"/>
    </source>
</evidence>
<comment type="function">
    <text evidence="8">Probably functions as a manganese efflux pump.</text>
</comment>
<dbReference type="Pfam" id="PF02659">
    <property type="entry name" value="Mntp"/>
    <property type="match status" value="1"/>
</dbReference>
<evidence type="ECO:0000313" key="11">
    <source>
        <dbReference type="Proteomes" id="UP000439113"/>
    </source>
</evidence>
<evidence type="ECO:0000313" key="10">
    <source>
        <dbReference type="EMBL" id="MTV30108.1"/>
    </source>
</evidence>
<sequence>MLQTLILAFSLSTDAFAASVAKGARFPTMGFARIVAIAFSFGLLEACAPLVGYLLGMQFAGAIEAFDHWIAFTILGFLGGRMIWMSFEENADEIDATMPTVAAVFATALGTSVDATAVGVSLALFSDNIPLTLVTIGAVTLTMTLIGLRLGGIIGERTGKWAERIGGVGLFAIGTKILVSHLMA</sequence>
<feature type="transmembrane region" description="Helical" evidence="8">
    <location>
        <begin position="33"/>
        <end position="56"/>
    </location>
</feature>
<keyword evidence="5 8" id="KW-0406">Ion transport</keyword>
<gene>
    <name evidence="8" type="primary">mntP</name>
    <name evidence="10" type="ORF">GJ654_03770</name>
</gene>
<dbReference type="HAMAP" id="MF_01521">
    <property type="entry name" value="MntP_pump"/>
    <property type="match status" value="1"/>
</dbReference>
<evidence type="ECO:0000256" key="6">
    <source>
        <dbReference type="ARBA" id="ARBA00023136"/>
    </source>
</evidence>
<evidence type="ECO:0000256" key="3">
    <source>
        <dbReference type="ARBA" id="ARBA00022692"/>
    </source>
</evidence>
<dbReference type="OrthoDB" id="9811590at2"/>
<dbReference type="InterPro" id="IPR022929">
    <property type="entry name" value="Put_MntP"/>
</dbReference>
<keyword evidence="6 8" id="KW-0472">Membrane</keyword>
<protein>
    <recommendedName>
        <fullName evidence="8">Putative manganese efflux pump MntP</fullName>
    </recommendedName>
</protein>
<feature type="transmembrane region" description="Helical" evidence="8">
    <location>
        <begin position="131"/>
        <end position="155"/>
    </location>
</feature>
<evidence type="ECO:0000256" key="5">
    <source>
        <dbReference type="ARBA" id="ARBA00023065"/>
    </source>
</evidence>
<accession>A0A6N8DIL3</accession>
<feature type="signal peptide" evidence="9">
    <location>
        <begin position="1"/>
        <end position="17"/>
    </location>
</feature>
<proteinExistence type="inferred from homology"/>
<dbReference type="PANTHER" id="PTHR35529">
    <property type="entry name" value="MANGANESE EFFLUX PUMP MNTP-RELATED"/>
    <property type="match status" value="1"/>
</dbReference>
<keyword evidence="1 8" id="KW-0813">Transport</keyword>
<name>A0A6N8DIL3_RHOAC</name>
<comment type="caution">
    <text evidence="10">The sequence shown here is derived from an EMBL/GenBank/DDBJ whole genome shotgun (WGS) entry which is preliminary data.</text>
</comment>
<dbReference type="InterPro" id="IPR003810">
    <property type="entry name" value="Mntp/YtaF"/>
</dbReference>
<evidence type="ECO:0000256" key="2">
    <source>
        <dbReference type="ARBA" id="ARBA00022475"/>
    </source>
</evidence>
<dbReference type="AlphaFoldDB" id="A0A6N8DIL3"/>
<dbReference type="GO" id="GO:0005886">
    <property type="term" value="C:plasma membrane"/>
    <property type="evidence" value="ECO:0007669"/>
    <property type="project" value="UniProtKB-SubCell"/>
</dbReference>
<comment type="subcellular location">
    <subcellularLocation>
        <location evidence="8">Cell membrane</location>
        <topology evidence="8">Multi-pass membrane protein</topology>
    </subcellularLocation>
</comment>
<feature type="chain" id="PRO_5026726708" description="Putative manganese efflux pump MntP" evidence="9">
    <location>
        <begin position="18"/>
        <end position="184"/>
    </location>
</feature>
<evidence type="ECO:0000256" key="1">
    <source>
        <dbReference type="ARBA" id="ARBA00022448"/>
    </source>
</evidence>
<keyword evidence="2 8" id="KW-1003">Cell membrane</keyword>
<keyword evidence="3 8" id="KW-0812">Transmembrane</keyword>
<keyword evidence="9" id="KW-0732">Signal</keyword>
<evidence type="ECO:0000256" key="8">
    <source>
        <dbReference type="HAMAP-Rule" id="MF_01521"/>
    </source>
</evidence>
<dbReference type="RefSeq" id="WP_155444765.1">
    <property type="nucleotide sequence ID" value="NZ_JAOQNR010000002.1"/>
</dbReference>
<feature type="transmembrane region" description="Helical" evidence="8">
    <location>
        <begin position="161"/>
        <end position="179"/>
    </location>
</feature>
<evidence type="ECO:0000256" key="9">
    <source>
        <dbReference type="SAM" id="SignalP"/>
    </source>
</evidence>
<feature type="transmembrane region" description="Helical" evidence="8">
    <location>
        <begin position="68"/>
        <end position="87"/>
    </location>
</feature>
<evidence type="ECO:0000256" key="7">
    <source>
        <dbReference type="ARBA" id="ARBA00023211"/>
    </source>
</evidence>
<dbReference type="Proteomes" id="UP000439113">
    <property type="component" value="Unassembled WGS sequence"/>
</dbReference>
<dbReference type="GO" id="GO:0005384">
    <property type="term" value="F:manganese ion transmembrane transporter activity"/>
    <property type="evidence" value="ECO:0007669"/>
    <property type="project" value="UniProtKB-UniRule"/>
</dbReference>
<keyword evidence="4 8" id="KW-1133">Transmembrane helix</keyword>
<organism evidence="10 11">
    <name type="scientific">Rhodoblastus acidophilus</name>
    <name type="common">Rhodopseudomonas acidophila</name>
    <dbReference type="NCBI Taxonomy" id="1074"/>
    <lineage>
        <taxon>Bacteria</taxon>
        <taxon>Pseudomonadati</taxon>
        <taxon>Pseudomonadota</taxon>
        <taxon>Alphaproteobacteria</taxon>
        <taxon>Hyphomicrobiales</taxon>
        <taxon>Rhodoblastaceae</taxon>
        <taxon>Rhodoblastus</taxon>
    </lineage>
</organism>
<feature type="transmembrane region" description="Helical" evidence="8">
    <location>
        <begin position="99"/>
        <end position="124"/>
    </location>
</feature>
<keyword evidence="7 8" id="KW-0464">Manganese</keyword>